<evidence type="ECO:0008006" key="3">
    <source>
        <dbReference type="Google" id="ProtNLM"/>
    </source>
</evidence>
<proteinExistence type="predicted"/>
<accession>A0AAX0WQX7</accession>
<reference evidence="1" key="1">
    <citation type="submission" date="2017-12" db="EMBL/GenBank/DDBJ databases">
        <title>FDA dAtabase for Regulatory Grade micrObial Sequences (FDA-ARGOS): Supporting development and validation of Infectious Disease Dx tests.</title>
        <authorList>
            <person name="Kerrigan L."/>
            <person name="Tallon L.J."/>
            <person name="Sadzewicz L."/>
            <person name="Sengamalay N."/>
            <person name="Ott S."/>
            <person name="Godinez A."/>
            <person name="Nagaraj S."/>
            <person name="Vavikolanu K."/>
            <person name="Vyas G."/>
            <person name="Nadendla S."/>
            <person name="Aluvathingal J."/>
            <person name="Sichtig H."/>
        </authorList>
    </citation>
    <scope>NUCLEOTIDE SEQUENCE [LARGE SCALE GENOMIC DNA]</scope>
    <source>
        <strain evidence="1">FDAARGOS_200</strain>
    </source>
</reference>
<evidence type="ECO:0000313" key="2">
    <source>
        <dbReference type="Proteomes" id="UP000192511"/>
    </source>
</evidence>
<sequence length="127" mass="13823">MLGFFNKENKWRAAMQVTNGLFLMMTAYKMFSDPETAWEHGFEIAALALNVVTFSKNDNALTSIGNAAFNIMGLGTAYAGATLGCSSNSLAENAGNAMLYLTNALTSICYKYHANQERAQESPVKTM</sequence>
<organism evidence="1 2">
    <name type="scientific">Legionella anisa</name>
    <dbReference type="NCBI Taxonomy" id="28082"/>
    <lineage>
        <taxon>Bacteria</taxon>
        <taxon>Pseudomonadati</taxon>
        <taxon>Pseudomonadota</taxon>
        <taxon>Gammaproteobacteria</taxon>
        <taxon>Legionellales</taxon>
        <taxon>Legionellaceae</taxon>
        <taxon>Legionella</taxon>
    </lineage>
</organism>
<protein>
    <recommendedName>
        <fullName evidence="3">Type IV secretion protein Dot</fullName>
    </recommendedName>
</protein>
<dbReference type="RefSeq" id="WP_058388723.1">
    <property type="nucleotide sequence ID" value="NZ_CAAAHR010000080.1"/>
</dbReference>
<keyword evidence="2" id="KW-1185">Reference proteome</keyword>
<dbReference type="Proteomes" id="UP000192511">
    <property type="component" value="Unassembled WGS sequence"/>
</dbReference>
<evidence type="ECO:0000313" key="1">
    <source>
        <dbReference type="EMBL" id="PNL60883.1"/>
    </source>
</evidence>
<name>A0AAX0WQX7_9GAMM</name>
<dbReference type="AlphaFoldDB" id="A0AAX0WQX7"/>
<gene>
    <name evidence="1" type="ORF">A6J39_006445</name>
</gene>
<dbReference type="EMBL" id="NBTX02000004">
    <property type="protein sequence ID" value="PNL60883.1"/>
    <property type="molecule type" value="Genomic_DNA"/>
</dbReference>
<dbReference type="GeneID" id="98066795"/>
<comment type="caution">
    <text evidence="1">The sequence shown here is derived from an EMBL/GenBank/DDBJ whole genome shotgun (WGS) entry which is preliminary data.</text>
</comment>